<gene>
    <name evidence="1" type="ORF">LPAF129_09710</name>
</gene>
<organism evidence="1 2">
    <name type="scientific">Ligilactobacillus pabuli</name>
    <dbReference type="NCBI Taxonomy" id="2886039"/>
    <lineage>
        <taxon>Bacteria</taxon>
        <taxon>Bacillati</taxon>
        <taxon>Bacillota</taxon>
        <taxon>Bacilli</taxon>
        <taxon>Lactobacillales</taxon>
        <taxon>Lactobacillaceae</taxon>
        <taxon>Ligilactobacillus</taxon>
    </lineage>
</organism>
<evidence type="ECO:0000313" key="1">
    <source>
        <dbReference type="EMBL" id="GKS81285.1"/>
    </source>
</evidence>
<evidence type="ECO:0000313" key="2">
    <source>
        <dbReference type="Proteomes" id="UP001055149"/>
    </source>
</evidence>
<dbReference type="Proteomes" id="UP001055149">
    <property type="component" value="Unassembled WGS sequence"/>
</dbReference>
<evidence type="ECO:0008006" key="3">
    <source>
        <dbReference type="Google" id="ProtNLM"/>
    </source>
</evidence>
<accession>A0ABQ5JK59</accession>
<dbReference type="RefSeq" id="WP_244055041.1">
    <property type="nucleotide sequence ID" value="NZ_BQXH01000007.1"/>
</dbReference>
<sequence>MNDGPLKFPIKITKPRDLDEPFLVYFPDLDESIEAESFSDSFTVAKEFLQEQLLAGDLPEPSQVLPFAREGQFTSFVTITPELVN</sequence>
<dbReference type="EMBL" id="BQXH01000007">
    <property type="protein sequence ID" value="GKS81285.1"/>
    <property type="molecule type" value="Genomic_DNA"/>
</dbReference>
<name>A0ABQ5JK59_9LACO</name>
<comment type="caution">
    <text evidence="1">The sequence shown here is derived from an EMBL/GenBank/DDBJ whole genome shotgun (WGS) entry which is preliminary data.</text>
</comment>
<keyword evidence="2" id="KW-1185">Reference proteome</keyword>
<proteinExistence type="predicted"/>
<protein>
    <recommendedName>
        <fullName evidence="3">HicB-like antitoxin of toxin-antitoxin system domain-containing protein</fullName>
    </recommendedName>
</protein>
<reference evidence="1" key="1">
    <citation type="journal article" date="2022" name="Int. J. Syst. Evol. Microbiol.">
        <title>A novel species of lactic acid bacteria, Ligilactobacillus pabuli sp. nov., isolated from alfalfa silage.</title>
        <authorList>
            <person name="Tohno M."/>
            <person name="Tanizawa Y."/>
            <person name="Sawada H."/>
            <person name="Sakamoto M."/>
            <person name="Ohkuma M."/>
            <person name="Kobayashi H."/>
        </authorList>
    </citation>
    <scope>NUCLEOTIDE SEQUENCE</scope>
    <source>
        <strain evidence="1">AF129</strain>
    </source>
</reference>
<dbReference type="Gene3D" id="3.30.160.250">
    <property type="match status" value="1"/>
</dbReference>